<dbReference type="OrthoDB" id="2489132at2"/>
<evidence type="ECO:0000313" key="8">
    <source>
        <dbReference type="Proteomes" id="UP000317496"/>
    </source>
</evidence>
<dbReference type="SUPFAM" id="SSF58104">
    <property type="entry name" value="Methyl-accepting chemotaxis protein (MCP) signaling domain"/>
    <property type="match status" value="1"/>
</dbReference>
<dbReference type="RefSeq" id="WP_144068190.1">
    <property type="nucleotide sequence ID" value="NZ_CP041636.1"/>
</dbReference>
<dbReference type="FunFam" id="1.10.287.950:FF:000001">
    <property type="entry name" value="Methyl-accepting chemotaxis sensory transducer"/>
    <property type="match status" value="1"/>
</dbReference>
<dbReference type="EMBL" id="CP041636">
    <property type="protein sequence ID" value="QDO97209.1"/>
    <property type="molecule type" value="Genomic_DNA"/>
</dbReference>
<evidence type="ECO:0000313" key="7">
    <source>
        <dbReference type="EMBL" id="QDO97209.1"/>
    </source>
</evidence>
<feature type="transmembrane region" description="Helical" evidence="5">
    <location>
        <begin position="305"/>
        <end position="327"/>
    </location>
</feature>
<dbReference type="Proteomes" id="UP000317496">
    <property type="component" value="Chromosome"/>
</dbReference>
<gene>
    <name evidence="7" type="ORF">FNB15_07975</name>
</gene>
<keyword evidence="5" id="KW-0812">Transmembrane</keyword>
<keyword evidence="8" id="KW-1185">Reference proteome</keyword>
<dbReference type="InterPro" id="IPR004090">
    <property type="entry name" value="Chemotax_Me-accpt_rcpt"/>
</dbReference>
<comment type="subcellular location">
    <subcellularLocation>
        <location evidence="1">Membrane</location>
    </subcellularLocation>
</comment>
<reference evidence="7 8" key="1">
    <citation type="submission" date="2019-07" db="EMBL/GenBank/DDBJ databases">
        <title>Genome sequencing for Ferrovibrio sp. K5.</title>
        <authorList>
            <person name="Park S.-J."/>
        </authorList>
    </citation>
    <scope>NUCLEOTIDE SEQUENCE [LARGE SCALE GENOMIC DNA]</scope>
    <source>
        <strain evidence="7 8">K5</strain>
    </source>
</reference>
<dbReference type="SMART" id="SM00283">
    <property type="entry name" value="MA"/>
    <property type="match status" value="1"/>
</dbReference>
<dbReference type="AlphaFoldDB" id="A0A516H0A2"/>
<protein>
    <recommendedName>
        <fullName evidence="6">Methyl-accepting transducer domain-containing protein</fullName>
    </recommendedName>
</protein>
<evidence type="ECO:0000256" key="2">
    <source>
        <dbReference type="ARBA" id="ARBA00022481"/>
    </source>
</evidence>
<dbReference type="Pfam" id="PF00015">
    <property type="entry name" value="MCPsignal"/>
    <property type="match status" value="1"/>
</dbReference>
<dbReference type="Gene3D" id="1.20.120.1530">
    <property type="match status" value="1"/>
</dbReference>
<dbReference type="PANTHER" id="PTHR43531">
    <property type="entry name" value="PROTEIN ICFG"/>
    <property type="match status" value="1"/>
</dbReference>
<dbReference type="GO" id="GO:0004888">
    <property type="term" value="F:transmembrane signaling receptor activity"/>
    <property type="evidence" value="ECO:0007669"/>
    <property type="project" value="InterPro"/>
</dbReference>
<dbReference type="GO" id="GO:0005886">
    <property type="term" value="C:plasma membrane"/>
    <property type="evidence" value="ECO:0007669"/>
    <property type="project" value="TreeGrafter"/>
</dbReference>
<evidence type="ECO:0000256" key="5">
    <source>
        <dbReference type="SAM" id="Phobius"/>
    </source>
</evidence>
<comment type="similarity">
    <text evidence="3">Belongs to the methyl-accepting chemotaxis (MCP) protein family.</text>
</comment>
<dbReference type="PRINTS" id="PR00260">
    <property type="entry name" value="CHEMTRNSDUCR"/>
</dbReference>
<feature type="domain" description="Methyl-accepting transducer" evidence="6">
    <location>
        <begin position="476"/>
        <end position="705"/>
    </location>
</feature>
<accession>A0A516H0A2</accession>
<evidence type="ECO:0000256" key="1">
    <source>
        <dbReference type="ARBA" id="ARBA00004370"/>
    </source>
</evidence>
<dbReference type="Gene3D" id="1.10.287.950">
    <property type="entry name" value="Methyl-accepting chemotaxis protein"/>
    <property type="match status" value="1"/>
</dbReference>
<evidence type="ECO:0000259" key="6">
    <source>
        <dbReference type="PROSITE" id="PS50111"/>
    </source>
</evidence>
<dbReference type="PANTHER" id="PTHR43531:SF14">
    <property type="entry name" value="METHYL-ACCEPTING CHEMOTAXIS PROTEIN I-RELATED"/>
    <property type="match status" value="1"/>
</dbReference>
<organism evidence="7 8">
    <name type="scientific">Ferrovibrio terrae</name>
    <dbReference type="NCBI Taxonomy" id="2594003"/>
    <lineage>
        <taxon>Bacteria</taxon>
        <taxon>Pseudomonadati</taxon>
        <taxon>Pseudomonadota</taxon>
        <taxon>Alphaproteobacteria</taxon>
        <taxon>Rhodospirillales</taxon>
        <taxon>Rhodospirillaceae</taxon>
        <taxon>Ferrovibrio</taxon>
    </lineage>
</organism>
<dbReference type="InterPro" id="IPR051310">
    <property type="entry name" value="MCP_chemotaxis"/>
</dbReference>
<dbReference type="InterPro" id="IPR004089">
    <property type="entry name" value="MCPsignal_dom"/>
</dbReference>
<evidence type="ECO:0000256" key="4">
    <source>
        <dbReference type="PROSITE-ProRule" id="PRU00284"/>
    </source>
</evidence>
<name>A0A516H0A2_9PROT</name>
<dbReference type="KEGG" id="fer:FNB15_07975"/>
<proteinExistence type="inferred from homology"/>
<keyword evidence="4" id="KW-0807">Transducer</keyword>
<dbReference type="PROSITE" id="PS50111">
    <property type="entry name" value="CHEMOTAXIS_TRANSDUC_2"/>
    <property type="match status" value="1"/>
</dbReference>
<keyword evidence="5" id="KW-0472">Membrane</keyword>
<dbReference type="InterPro" id="IPR013587">
    <property type="entry name" value="Nitrate/nitrite_sensing"/>
</dbReference>
<sequence>MSGEGSRSRSISTLGFVGYAASQMFEARQLSAEAPDAAKAIAYATAAGALCHDLQRERGSSALYLGSGGREFREQLKAARGSVDEKLLALRAALEDCRTAGLLRDLVTAGTALSNQIDAARSARDAIDRLEFTTQQSFANWTAPIRQALESVRSLGYLLQNMALARGLDAYLALLEGLEKAAQERATGSAALASGKFELAVFQRFMSLGFLQEADFTVFRSHAGREQVAFFEEVSAGPVFAEVAKLRAAIYDGYAHGDSTGGIAAPHWFQITTGRIDQIVRVRDRVAEDLRAACAALLAQKPDRMAGVFGVCLLLGLPVIATVGVLAGGGGRLAQLRQSWREWQHGMQARRKSSRDRQVLRDGEQLKRAEAEARERVSAAEVTDLVNRLLAGDLGSRLSQEGKGGFFLEISQQLNRFAAMLQTMMDEMALVTAALGAGDLSRQVRGDYAGLFGQLKDSTNAMAGLIGDFSGRLAESAVAVKTASAEISAGSLDLSQRSESQAAALEETAATMQQITATVKQNADNATRADQLSHNVRNKAAASGEVVQGVIAAMRQIEQSAARIGDIIAVMNEIAFQTNLLALNASVEAARAGDAGKGFAVVAHEVRALAQRSANAAKEIKGLIEASNGHVRSGAGLVEQAGTSLTEVNSAIQGVSDIIAEIAAASREQATGLEQVSMAVTQMDEATQRNAALVEETTASAQSLAHQSTELADLVGFFRR</sequence>
<dbReference type="CDD" id="cd11386">
    <property type="entry name" value="MCP_signal"/>
    <property type="match status" value="1"/>
</dbReference>
<dbReference type="Pfam" id="PF08376">
    <property type="entry name" value="NIT"/>
    <property type="match status" value="1"/>
</dbReference>
<keyword evidence="5" id="KW-1133">Transmembrane helix</keyword>
<evidence type="ECO:0000256" key="3">
    <source>
        <dbReference type="ARBA" id="ARBA00029447"/>
    </source>
</evidence>
<keyword evidence="2" id="KW-0488">Methylation</keyword>
<dbReference type="GO" id="GO:0007165">
    <property type="term" value="P:signal transduction"/>
    <property type="evidence" value="ECO:0007669"/>
    <property type="project" value="UniProtKB-KW"/>
</dbReference>
<dbReference type="GO" id="GO:0006935">
    <property type="term" value="P:chemotaxis"/>
    <property type="evidence" value="ECO:0007669"/>
    <property type="project" value="InterPro"/>
</dbReference>